<dbReference type="EMBL" id="KV748288">
    <property type="protein sequence ID" value="OCK86706.1"/>
    <property type="molecule type" value="Genomic_DNA"/>
</dbReference>
<dbReference type="Proteomes" id="UP000250078">
    <property type="component" value="Unassembled WGS sequence"/>
</dbReference>
<evidence type="ECO:0000313" key="2">
    <source>
        <dbReference type="Proteomes" id="UP000250078"/>
    </source>
</evidence>
<reference evidence="1 2" key="1">
    <citation type="journal article" date="2016" name="Nat. Commun.">
        <title>Ectomycorrhizal ecology is imprinted in the genome of the dominant symbiotic fungus Cenococcum geophilum.</title>
        <authorList>
            <consortium name="DOE Joint Genome Institute"/>
            <person name="Peter M."/>
            <person name="Kohler A."/>
            <person name="Ohm R.A."/>
            <person name="Kuo A."/>
            <person name="Krutzmann J."/>
            <person name="Morin E."/>
            <person name="Arend M."/>
            <person name="Barry K.W."/>
            <person name="Binder M."/>
            <person name="Choi C."/>
            <person name="Clum A."/>
            <person name="Copeland A."/>
            <person name="Grisel N."/>
            <person name="Haridas S."/>
            <person name="Kipfer T."/>
            <person name="LaButti K."/>
            <person name="Lindquist E."/>
            <person name="Lipzen A."/>
            <person name="Maire R."/>
            <person name="Meier B."/>
            <person name="Mihaltcheva S."/>
            <person name="Molinier V."/>
            <person name="Murat C."/>
            <person name="Poggeler S."/>
            <person name="Quandt C.A."/>
            <person name="Sperisen C."/>
            <person name="Tritt A."/>
            <person name="Tisserant E."/>
            <person name="Crous P.W."/>
            <person name="Henrissat B."/>
            <person name="Nehls U."/>
            <person name="Egli S."/>
            <person name="Spatafora J.W."/>
            <person name="Grigoriev I.V."/>
            <person name="Martin F.M."/>
        </authorList>
    </citation>
    <scope>NUCLEOTIDE SEQUENCE [LARGE SCALE GENOMIC DNA]</scope>
    <source>
        <strain evidence="1 2">1.58</strain>
    </source>
</reference>
<accession>A0ACC8EKE7</accession>
<organism evidence="1 2">
    <name type="scientific">Cenococcum geophilum 1.58</name>
    <dbReference type="NCBI Taxonomy" id="794803"/>
    <lineage>
        <taxon>Eukaryota</taxon>
        <taxon>Fungi</taxon>
        <taxon>Dikarya</taxon>
        <taxon>Ascomycota</taxon>
        <taxon>Pezizomycotina</taxon>
        <taxon>Dothideomycetes</taxon>
        <taxon>Pleosporomycetidae</taxon>
        <taxon>Gloniales</taxon>
        <taxon>Gloniaceae</taxon>
        <taxon>Cenococcum</taxon>
    </lineage>
</organism>
<gene>
    <name evidence="1" type="ORF">K441DRAFT_598001</name>
</gene>
<feature type="non-terminal residue" evidence="1">
    <location>
        <position position="1"/>
    </location>
</feature>
<name>A0ACC8EKE7_9PEZI</name>
<proteinExistence type="predicted"/>
<sequence length="76" mass="8874">RPHYTKFPGDTLMSFKNLFRREIKNLDRIVLVIDDAFKNNKYKMVYNALKSIYPPIKNVKFIIISVAILSLLKGSN</sequence>
<protein>
    <submittedName>
        <fullName evidence="1">Uncharacterized protein</fullName>
    </submittedName>
</protein>
<keyword evidence="2" id="KW-1185">Reference proteome</keyword>
<evidence type="ECO:0000313" key="1">
    <source>
        <dbReference type="EMBL" id="OCK86706.1"/>
    </source>
</evidence>